<sequence>MVTEQARGAPLKPLEDTTPLNGAALDVPVRVGWLLRMARLTAGDAAASRLSDMVERLGDEGLATSSSSLHRLETGVVRDGGLVDAYERVLHLPASSLRAAVDVMCRAFPYSPADRDPGTPAGTVEEMQRLHAPVLDGSAAGHEWLAWARAMALPGNIGLPRGLSLDLFGQLLSEAGRAVGRGYAARYDALSLLRRSAYGGLVVEAVRDCVADPHVQVVNDPLAVVGQAVDDPTTAWALDLMEDQRPWVVQGACLALETMAEVSGDRGFWTPHVERLALAYNEAHPGTGPWRWLSHLMRLLPASDLQRVRGRLAHAPSPTVAAPDPANRTANPVWLACEQQSNQVCDRLGVPPQPLLTRLLWEIVAGGPESRASAASFLCTSIEPLRAAVADAVAEIAVTSPDPAVRERAGRRLVGLVDVRVPRVLTGWADDAGDRHRLGLLVSGVAGEVMPEHVLLAAVETPGSARAATYSAGMAAHPLLPRLAASPDPDVAGAACWWLAHGSRVRDRDLVVR</sequence>
<proteinExistence type="predicted"/>
<accession>A0A9X2IFM2</accession>
<gene>
    <name evidence="1" type="ORF">M8330_09895</name>
</gene>
<keyword evidence="2" id="KW-1185">Reference proteome</keyword>
<organism evidence="1 2">
    <name type="scientific">Nocardioides bruguierae</name>
    <dbReference type="NCBI Taxonomy" id="2945102"/>
    <lineage>
        <taxon>Bacteria</taxon>
        <taxon>Bacillati</taxon>
        <taxon>Actinomycetota</taxon>
        <taxon>Actinomycetes</taxon>
        <taxon>Propionibacteriales</taxon>
        <taxon>Nocardioidaceae</taxon>
        <taxon>Nocardioides</taxon>
    </lineage>
</organism>
<name>A0A9X2IFM2_9ACTN</name>
<dbReference type="RefSeq" id="WP_250827196.1">
    <property type="nucleotide sequence ID" value="NZ_JAMOIL010000011.1"/>
</dbReference>
<dbReference type="Proteomes" id="UP001139485">
    <property type="component" value="Unassembled WGS sequence"/>
</dbReference>
<dbReference type="EMBL" id="JAMOIL010000011">
    <property type="protein sequence ID" value="MCM0620604.1"/>
    <property type="molecule type" value="Genomic_DNA"/>
</dbReference>
<evidence type="ECO:0000313" key="1">
    <source>
        <dbReference type="EMBL" id="MCM0620604.1"/>
    </source>
</evidence>
<comment type="caution">
    <text evidence="1">The sequence shown here is derived from an EMBL/GenBank/DDBJ whole genome shotgun (WGS) entry which is preliminary data.</text>
</comment>
<protein>
    <submittedName>
        <fullName evidence="1">Uncharacterized protein</fullName>
    </submittedName>
</protein>
<dbReference type="InterPro" id="IPR016024">
    <property type="entry name" value="ARM-type_fold"/>
</dbReference>
<evidence type="ECO:0000313" key="2">
    <source>
        <dbReference type="Proteomes" id="UP001139485"/>
    </source>
</evidence>
<reference evidence="1" key="1">
    <citation type="submission" date="2022-05" db="EMBL/GenBank/DDBJ databases">
        <authorList>
            <person name="Tuo L."/>
        </authorList>
    </citation>
    <scope>NUCLEOTIDE SEQUENCE</scope>
    <source>
        <strain evidence="1">BSK12Z-4</strain>
    </source>
</reference>
<dbReference type="SUPFAM" id="SSF48371">
    <property type="entry name" value="ARM repeat"/>
    <property type="match status" value="1"/>
</dbReference>
<dbReference type="AlphaFoldDB" id="A0A9X2IFM2"/>